<reference evidence="2" key="1">
    <citation type="submission" date="2007-04" db="EMBL/GenBank/DDBJ databases">
        <title>Annotation of Pediculus humanus corporis strain USDA.</title>
        <authorList>
            <person name="Kirkness E."/>
            <person name="Hannick L."/>
            <person name="Hass B."/>
            <person name="Bruggner R."/>
            <person name="Lawson D."/>
            <person name="Bidwell S."/>
            <person name="Joardar V."/>
            <person name="Caler E."/>
            <person name="Walenz B."/>
            <person name="Inman J."/>
            <person name="Schobel S."/>
            <person name="Galinsky K."/>
            <person name="Amedeo P."/>
            <person name="Strausberg R."/>
        </authorList>
    </citation>
    <scope>NUCLEOTIDE SEQUENCE</scope>
    <source>
        <strain evidence="2">USDA</strain>
    </source>
</reference>
<dbReference type="KEGG" id="phu:Phum_PHUM346650"/>
<sequence length="160" mass="17749">MSDWGWGGGQPPRSYTPSPPPNITRGRGSLPYAPSPRPRFNTSSPLGFSSPTPLRFPPPPPGYCPSPIPMYPPHSPKPFYAPSPVPHYSDYYYSPYDRYSSPTFTGVPLEPPTHSENERATADIIAAQSQDYIDEKLAEYQATIYQLQDNSEHSGKVSFV</sequence>
<organism>
    <name type="scientific">Pediculus humanus subsp. corporis</name>
    <name type="common">Body louse</name>
    <dbReference type="NCBI Taxonomy" id="121224"/>
    <lineage>
        <taxon>Eukaryota</taxon>
        <taxon>Metazoa</taxon>
        <taxon>Ecdysozoa</taxon>
        <taxon>Arthropoda</taxon>
        <taxon>Hexapoda</taxon>
        <taxon>Insecta</taxon>
        <taxon>Pterygota</taxon>
        <taxon>Neoptera</taxon>
        <taxon>Paraneoptera</taxon>
        <taxon>Psocodea</taxon>
        <taxon>Troctomorpha</taxon>
        <taxon>Phthiraptera</taxon>
        <taxon>Anoplura</taxon>
        <taxon>Pediculidae</taxon>
        <taxon>Pediculus</taxon>
    </lineage>
</organism>
<keyword evidence="4" id="KW-1185">Reference proteome</keyword>
<dbReference type="EMBL" id="DS235354">
    <property type="protein sequence ID" value="EEB15069.1"/>
    <property type="molecule type" value="Genomic_DNA"/>
</dbReference>
<evidence type="ECO:0000313" key="2">
    <source>
        <dbReference type="EMBL" id="EEB15069.1"/>
    </source>
</evidence>
<dbReference type="AlphaFoldDB" id="E0VNW3"/>
<dbReference type="STRING" id="121224.E0VNW3"/>
<name>E0VNW3_PEDHC</name>
<dbReference type="OMA" id="LGHSPEY"/>
<dbReference type="HOGENOM" id="CLU_1654257_0_0_1"/>
<dbReference type="Proteomes" id="UP000009046">
    <property type="component" value="Unassembled WGS sequence"/>
</dbReference>
<protein>
    <submittedName>
        <fullName evidence="2 3">Uncharacterized protein</fullName>
    </submittedName>
</protein>
<dbReference type="CTD" id="8231994"/>
<evidence type="ECO:0000313" key="3">
    <source>
        <dbReference type="EnsemblMetazoa" id="PHUM346650-PA"/>
    </source>
</evidence>
<dbReference type="EMBL" id="AAZO01004038">
    <property type="status" value="NOT_ANNOTATED_CDS"/>
    <property type="molecule type" value="Genomic_DNA"/>
</dbReference>
<gene>
    <name evidence="3" type="primary">8231994</name>
    <name evidence="2" type="ORF">Phum_PHUM346650</name>
</gene>
<dbReference type="RefSeq" id="XP_002427807.1">
    <property type="nucleotide sequence ID" value="XM_002427762.1"/>
</dbReference>
<evidence type="ECO:0000256" key="1">
    <source>
        <dbReference type="SAM" id="MobiDB-lite"/>
    </source>
</evidence>
<reference evidence="3" key="3">
    <citation type="submission" date="2021-02" db="UniProtKB">
        <authorList>
            <consortium name="EnsemblMetazoa"/>
        </authorList>
    </citation>
    <scope>IDENTIFICATION</scope>
    <source>
        <strain evidence="3">USDA</strain>
    </source>
</reference>
<proteinExistence type="predicted"/>
<dbReference type="VEuPathDB" id="VectorBase:PHUM346650"/>
<dbReference type="PRINTS" id="PR01217">
    <property type="entry name" value="PRICHEXTENSN"/>
</dbReference>
<feature type="compositionally biased region" description="Gly residues" evidence="1">
    <location>
        <begin position="1"/>
        <end position="10"/>
    </location>
</feature>
<dbReference type="OrthoDB" id="6426610at2759"/>
<evidence type="ECO:0000313" key="4">
    <source>
        <dbReference type="Proteomes" id="UP000009046"/>
    </source>
</evidence>
<feature type="region of interest" description="Disordered" evidence="1">
    <location>
        <begin position="1"/>
        <end position="62"/>
    </location>
</feature>
<dbReference type="InParanoid" id="E0VNW3"/>
<reference evidence="2" key="2">
    <citation type="submission" date="2007-04" db="EMBL/GenBank/DDBJ databases">
        <title>The genome of the human body louse.</title>
        <authorList>
            <consortium name="The Human Body Louse Genome Consortium"/>
            <person name="Kirkness E."/>
            <person name="Walenz B."/>
            <person name="Hass B."/>
            <person name="Bruggner R."/>
            <person name="Strausberg R."/>
        </authorList>
    </citation>
    <scope>NUCLEOTIDE SEQUENCE</scope>
    <source>
        <strain evidence="2">USDA</strain>
    </source>
</reference>
<accession>E0VNW3</accession>
<dbReference type="EnsemblMetazoa" id="PHUM346650-RA">
    <property type="protein sequence ID" value="PHUM346650-PA"/>
    <property type="gene ID" value="PHUM346650"/>
</dbReference>
<dbReference type="eggNOG" id="ENOG502S9AM">
    <property type="taxonomic scope" value="Eukaryota"/>
</dbReference>
<dbReference type="GeneID" id="8231994"/>